<keyword evidence="1 2" id="KW-0812">Transmembrane</keyword>
<keyword evidence="5" id="KW-1185">Reference proteome</keyword>
<evidence type="ECO:0000313" key="4">
    <source>
        <dbReference type="EnsemblPlants" id="AET01311"/>
    </source>
</evidence>
<reference evidence="2 5" key="2">
    <citation type="journal article" date="2014" name="BMC Genomics">
        <title>An improved genome release (version Mt4.0) for the model legume Medicago truncatula.</title>
        <authorList>
            <person name="Tang H."/>
            <person name="Krishnakumar V."/>
            <person name="Bidwell S."/>
            <person name="Rosen B."/>
            <person name="Chan A."/>
            <person name="Zhou S."/>
            <person name="Gentzbittel L."/>
            <person name="Childs K.L."/>
            <person name="Yandell M."/>
            <person name="Gundlach H."/>
            <person name="Mayer K.F."/>
            <person name="Schwartz D.C."/>
            <person name="Town C.D."/>
        </authorList>
    </citation>
    <scope>GENOME REANNOTATION</scope>
    <source>
        <strain evidence="4 5">cv. Jemalong A17</strain>
    </source>
</reference>
<organism evidence="2 5">
    <name type="scientific">Medicago truncatula</name>
    <name type="common">Barrel medic</name>
    <name type="synonym">Medicago tribuloides</name>
    <dbReference type="NCBI Taxonomy" id="3880"/>
    <lineage>
        <taxon>Eukaryota</taxon>
        <taxon>Viridiplantae</taxon>
        <taxon>Streptophyta</taxon>
        <taxon>Embryophyta</taxon>
        <taxon>Tracheophyta</taxon>
        <taxon>Spermatophyta</taxon>
        <taxon>Magnoliopsida</taxon>
        <taxon>eudicotyledons</taxon>
        <taxon>Gunneridae</taxon>
        <taxon>Pentapetalae</taxon>
        <taxon>rosids</taxon>
        <taxon>fabids</taxon>
        <taxon>Fabales</taxon>
        <taxon>Fabaceae</taxon>
        <taxon>Papilionoideae</taxon>
        <taxon>50 kb inversion clade</taxon>
        <taxon>NPAAA clade</taxon>
        <taxon>Hologalegina</taxon>
        <taxon>IRL clade</taxon>
        <taxon>Trifolieae</taxon>
        <taxon>Medicago</taxon>
    </lineage>
</organism>
<keyword evidence="1" id="KW-0472">Membrane</keyword>
<protein>
    <submittedName>
        <fullName evidence="2">Transmembrane protein, putative</fullName>
    </submittedName>
</protein>
<keyword evidence="1" id="KW-1133">Transmembrane helix</keyword>
<reference evidence="4" key="3">
    <citation type="submission" date="2015-04" db="UniProtKB">
        <authorList>
            <consortium name="EnsemblPlants"/>
        </authorList>
    </citation>
    <scope>IDENTIFICATION</scope>
    <source>
        <strain evidence="4">cv. Jemalong A17</strain>
    </source>
</reference>
<reference evidence="6" key="4">
    <citation type="journal article" date="2018" name="Nat. Plants">
        <title>Whole-genome landscape of Medicago truncatula symbiotic genes.</title>
        <authorList>
            <person name="Pecrix Y."/>
            <person name="Staton S.E."/>
            <person name="Sallet E."/>
            <person name="Lelandais-Briere C."/>
            <person name="Moreau S."/>
            <person name="Carrere S."/>
            <person name="Blein T."/>
            <person name="Jardinaud M.F."/>
            <person name="Latrasse D."/>
            <person name="Zouine M."/>
            <person name="Zahm M."/>
            <person name="Kreplak J."/>
            <person name="Mayjonade B."/>
            <person name="Satge C."/>
            <person name="Perez M."/>
            <person name="Cauet S."/>
            <person name="Marande W."/>
            <person name="Chantry-Darmon C."/>
            <person name="Lopez-Roques C."/>
            <person name="Bouchez O."/>
            <person name="Berard A."/>
            <person name="Debelle F."/>
            <person name="Munos S."/>
            <person name="Bendahmane A."/>
            <person name="Berges H."/>
            <person name="Niebel A."/>
            <person name="Buitink J."/>
            <person name="Frugier F."/>
            <person name="Benhamed M."/>
            <person name="Crespi M."/>
            <person name="Gouzy J."/>
            <person name="Gamas P."/>
        </authorList>
    </citation>
    <scope>NUCLEOTIDE SEQUENCE [LARGE SCALE GENOMIC DNA]</scope>
    <source>
        <strain evidence="6">cv. Jemalong A17</strain>
    </source>
</reference>
<dbReference type="Proteomes" id="UP000265566">
    <property type="component" value="Chromosome 8"/>
</dbReference>
<sequence length="99" mass="11317">MDHPPPNLTPIYLTIMVVVSIAEMTSDRPPQKPQWQHDGIITSSLPGLRYNVFFVVFMTSYISKKMPMAIINKFCILLASQMTCQHVVDWSSQRPPKLI</sequence>
<accession>G7LDH7</accession>
<evidence type="ECO:0000313" key="6">
    <source>
        <dbReference type="Proteomes" id="UP000265566"/>
    </source>
</evidence>
<reference evidence="3" key="5">
    <citation type="journal article" date="2018" name="Nat. Plants">
        <title>Whole-genome landscape of Medicago truncatula symbiotic genes.</title>
        <authorList>
            <person name="Pecrix Y."/>
            <person name="Gamas P."/>
            <person name="Carrere S."/>
        </authorList>
    </citation>
    <scope>NUCLEOTIDE SEQUENCE</scope>
    <source>
        <tissue evidence="3">Leaves</tissue>
    </source>
</reference>
<proteinExistence type="predicted"/>
<evidence type="ECO:0000256" key="1">
    <source>
        <dbReference type="SAM" id="Phobius"/>
    </source>
</evidence>
<evidence type="ECO:0000313" key="2">
    <source>
        <dbReference type="EMBL" id="AET01311.1"/>
    </source>
</evidence>
<dbReference type="Proteomes" id="UP000002051">
    <property type="component" value="Chromosome 8"/>
</dbReference>
<name>G7LDH7_MEDTR</name>
<dbReference type="Gramene" id="rna44769">
    <property type="protein sequence ID" value="RHN38801.1"/>
    <property type="gene ID" value="gene44769"/>
</dbReference>
<dbReference type="HOGENOM" id="CLU_2323999_0_0_1"/>
<dbReference type="EMBL" id="PSQE01000008">
    <property type="protein sequence ID" value="RHN38801.1"/>
    <property type="molecule type" value="Genomic_DNA"/>
</dbReference>
<dbReference type="EMBL" id="CM001224">
    <property type="protein sequence ID" value="AET01311.1"/>
    <property type="molecule type" value="Genomic_DNA"/>
</dbReference>
<evidence type="ECO:0000313" key="3">
    <source>
        <dbReference type="EMBL" id="RHN38801.1"/>
    </source>
</evidence>
<reference evidence="2 5" key="1">
    <citation type="journal article" date="2011" name="Nature">
        <title>The Medicago genome provides insight into the evolution of rhizobial symbioses.</title>
        <authorList>
            <person name="Young N.D."/>
            <person name="Debelle F."/>
            <person name="Oldroyd G.E."/>
            <person name="Geurts R."/>
            <person name="Cannon S.B."/>
            <person name="Udvardi M.K."/>
            <person name="Benedito V.A."/>
            <person name="Mayer K.F."/>
            <person name="Gouzy J."/>
            <person name="Schoof H."/>
            <person name="Van de Peer Y."/>
            <person name="Proost S."/>
            <person name="Cook D.R."/>
            <person name="Meyers B.C."/>
            <person name="Spannagl M."/>
            <person name="Cheung F."/>
            <person name="De Mita S."/>
            <person name="Krishnakumar V."/>
            <person name="Gundlach H."/>
            <person name="Zhou S."/>
            <person name="Mudge J."/>
            <person name="Bharti A.K."/>
            <person name="Murray J.D."/>
            <person name="Naoumkina M.A."/>
            <person name="Rosen B."/>
            <person name="Silverstein K.A."/>
            <person name="Tang H."/>
            <person name="Rombauts S."/>
            <person name="Zhao P.X."/>
            <person name="Zhou P."/>
            <person name="Barbe V."/>
            <person name="Bardou P."/>
            <person name="Bechner M."/>
            <person name="Bellec A."/>
            <person name="Berger A."/>
            <person name="Berges H."/>
            <person name="Bidwell S."/>
            <person name="Bisseling T."/>
            <person name="Choisne N."/>
            <person name="Couloux A."/>
            <person name="Denny R."/>
            <person name="Deshpande S."/>
            <person name="Dai X."/>
            <person name="Doyle J.J."/>
            <person name="Dudez A.M."/>
            <person name="Farmer A.D."/>
            <person name="Fouteau S."/>
            <person name="Franken C."/>
            <person name="Gibelin C."/>
            <person name="Gish J."/>
            <person name="Goldstein S."/>
            <person name="Gonzalez A.J."/>
            <person name="Green P.J."/>
            <person name="Hallab A."/>
            <person name="Hartog M."/>
            <person name="Hua A."/>
            <person name="Humphray S.J."/>
            <person name="Jeong D.H."/>
            <person name="Jing Y."/>
            <person name="Jocker A."/>
            <person name="Kenton S.M."/>
            <person name="Kim D.J."/>
            <person name="Klee K."/>
            <person name="Lai H."/>
            <person name="Lang C."/>
            <person name="Lin S."/>
            <person name="Macmil S.L."/>
            <person name="Magdelenat G."/>
            <person name="Matthews L."/>
            <person name="McCorrison J."/>
            <person name="Monaghan E.L."/>
            <person name="Mun J.H."/>
            <person name="Najar F.Z."/>
            <person name="Nicholson C."/>
            <person name="Noirot C."/>
            <person name="O'Bleness M."/>
            <person name="Paule C.R."/>
            <person name="Poulain J."/>
            <person name="Prion F."/>
            <person name="Qin B."/>
            <person name="Qu C."/>
            <person name="Retzel E.F."/>
            <person name="Riddle C."/>
            <person name="Sallet E."/>
            <person name="Samain S."/>
            <person name="Samson N."/>
            <person name="Sanders I."/>
            <person name="Saurat O."/>
            <person name="Scarpelli C."/>
            <person name="Schiex T."/>
            <person name="Segurens B."/>
            <person name="Severin A.J."/>
            <person name="Sherrier D.J."/>
            <person name="Shi R."/>
            <person name="Sims S."/>
            <person name="Singer S.R."/>
            <person name="Sinharoy S."/>
            <person name="Sterck L."/>
            <person name="Viollet A."/>
            <person name="Wang B.B."/>
            <person name="Wang K."/>
            <person name="Wang M."/>
            <person name="Wang X."/>
            <person name="Warfsmann J."/>
            <person name="Weissenbach J."/>
            <person name="White D.D."/>
            <person name="White J.D."/>
            <person name="Wiley G.B."/>
            <person name="Wincker P."/>
            <person name="Xing Y."/>
            <person name="Yang L."/>
            <person name="Yao Z."/>
            <person name="Ying F."/>
            <person name="Zhai J."/>
            <person name="Zhou L."/>
            <person name="Zuber A."/>
            <person name="Denarie J."/>
            <person name="Dixon R.A."/>
            <person name="May G.D."/>
            <person name="Schwartz D.C."/>
            <person name="Rogers J."/>
            <person name="Quetier F."/>
            <person name="Town C.D."/>
            <person name="Roe B.A."/>
        </authorList>
    </citation>
    <scope>NUCLEOTIDE SEQUENCE [LARGE SCALE GENOMIC DNA]</scope>
    <source>
        <strain evidence="2">A17</strain>
        <strain evidence="4 5">cv. Jemalong A17</strain>
    </source>
</reference>
<gene>
    <name evidence="2" type="ordered locus">MTR_8g009570</name>
    <name evidence="3" type="ORF">MtrunA17_Chr8g0337091</name>
</gene>
<evidence type="ECO:0000313" key="5">
    <source>
        <dbReference type="Proteomes" id="UP000002051"/>
    </source>
</evidence>
<dbReference type="PaxDb" id="3880-AET01311"/>
<dbReference type="AlphaFoldDB" id="G7LDH7"/>
<dbReference type="EnsemblPlants" id="AET01311">
    <property type="protein sequence ID" value="AET01311"/>
    <property type="gene ID" value="MTR_8g009570"/>
</dbReference>
<feature type="transmembrane region" description="Helical" evidence="1">
    <location>
        <begin position="47"/>
        <end position="63"/>
    </location>
</feature>